<keyword evidence="1" id="KW-1133">Transmembrane helix</keyword>
<dbReference type="Pfam" id="PF04892">
    <property type="entry name" value="VanZ"/>
    <property type="match status" value="1"/>
</dbReference>
<dbReference type="Proteomes" id="UP000286268">
    <property type="component" value="Chromosome"/>
</dbReference>
<feature type="transmembrane region" description="Helical" evidence="1">
    <location>
        <begin position="119"/>
        <end position="143"/>
    </location>
</feature>
<dbReference type="InterPro" id="IPR006976">
    <property type="entry name" value="VanZ-like"/>
</dbReference>
<gene>
    <name evidence="3" type="ORF">C1I91_11500</name>
</gene>
<keyword evidence="1" id="KW-0812">Transmembrane</keyword>
<feature type="domain" description="VanZ-like" evidence="2">
    <location>
        <begin position="79"/>
        <end position="165"/>
    </location>
</feature>
<dbReference type="RefSeq" id="WP_128213005.1">
    <property type="nucleotide sequence ID" value="NZ_CP025746.1"/>
</dbReference>
<protein>
    <submittedName>
        <fullName evidence="3">VanZ family protein</fullName>
    </submittedName>
</protein>
<evidence type="ECO:0000313" key="3">
    <source>
        <dbReference type="EMBL" id="QAA32215.1"/>
    </source>
</evidence>
<feature type="transmembrane region" description="Helical" evidence="1">
    <location>
        <begin position="46"/>
        <end position="69"/>
    </location>
</feature>
<dbReference type="PANTHER" id="PTHR36834">
    <property type="entry name" value="MEMBRANE PROTEIN-RELATED"/>
    <property type="match status" value="1"/>
</dbReference>
<feature type="transmembrane region" description="Helical" evidence="1">
    <location>
        <begin position="89"/>
        <end position="112"/>
    </location>
</feature>
<accession>A0A410DT35</accession>
<keyword evidence="4" id="KW-1185">Reference proteome</keyword>
<dbReference type="OrthoDB" id="9805025at2"/>
<dbReference type="AlphaFoldDB" id="A0A410DT35"/>
<dbReference type="InterPro" id="IPR053150">
    <property type="entry name" value="Teicoplanin_resist-assoc"/>
</dbReference>
<evidence type="ECO:0000259" key="2">
    <source>
        <dbReference type="Pfam" id="PF04892"/>
    </source>
</evidence>
<dbReference type="EMBL" id="CP025746">
    <property type="protein sequence ID" value="QAA32215.1"/>
    <property type="molecule type" value="Genomic_DNA"/>
</dbReference>
<keyword evidence="1" id="KW-0472">Membrane</keyword>
<evidence type="ECO:0000313" key="4">
    <source>
        <dbReference type="Proteomes" id="UP000286268"/>
    </source>
</evidence>
<sequence>MLLNYVKEGFSFFIKSVPIAFIIFMFITCLKWIIKRKLEFKPITMFCEFAWILNVYAILRITGIIGMDFRVTEVLNGHIHYSIKPFEDGLSAAMVLNLLLFAPFGFFTPIVFKKMQSKWLFNLIIAVLFSGSIEFLQIFSGRYAQIDDILMNTLGSLLGYALYVLSLKLKSQFKPQKSSIHNN</sequence>
<name>A0A410DT35_9CLOT</name>
<reference evidence="3 4" key="1">
    <citation type="submission" date="2018-01" db="EMBL/GenBank/DDBJ databases">
        <title>Genome Sequencing and Assembly of Anaerobacter polyendosporus strain CT4.</title>
        <authorList>
            <person name="Tachaapaikoon C."/>
            <person name="Sutheeworapong S."/>
            <person name="Jenjaroenpun P."/>
            <person name="Wongsurawat T."/>
            <person name="Nookeaw I."/>
            <person name="Cheawchanlertfa P."/>
            <person name="Kosugi A."/>
            <person name="Cheevadhanarak S."/>
            <person name="Ratanakhanokchai K."/>
        </authorList>
    </citation>
    <scope>NUCLEOTIDE SEQUENCE [LARGE SCALE GENOMIC DNA]</scope>
    <source>
        <strain evidence="3 4">CT4</strain>
    </source>
</reference>
<dbReference type="PANTHER" id="PTHR36834:SF1">
    <property type="entry name" value="INTEGRAL MEMBRANE PROTEIN"/>
    <property type="match status" value="1"/>
</dbReference>
<dbReference type="KEGG" id="cmah:C1I91_11500"/>
<organism evidence="3 4">
    <name type="scientific">Clostridium manihotivorum</name>
    <dbReference type="NCBI Taxonomy" id="2320868"/>
    <lineage>
        <taxon>Bacteria</taxon>
        <taxon>Bacillati</taxon>
        <taxon>Bacillota</taxon>
        <taxon>Clostridia</taxon>
        <taxon>Eubacteriales</taxon>
        <taxon>Clostridiaceae</taxon>
        <taxon>Clostridium</taxon>
    </lineage>
</organism>
<feature type="transmembrane region" description="Helical" evidence="1">
    <location>
        <begin position="12"/>
        <end position="34"/>
    </location>
</feature>
<feature type="transmembrane region" description="Helical" evidence="1">
    <location>
        <begin position="149"/>
        <end position="167"/>
    </location>
</feature>
<proteinExistence type="predicted"/>
<evidence type="ECO:0000256" key="1">
    <source>
        <dbReference type="SAM" id="Phobius"/>
    </source>
</evidence>